<dbReference type="AlphaFoldDB" id="A0A6M4NQ67"/>
<organism evidence="1">
    <name type="scientific">Aeromonas caviae</name>
    <name type="common">Aeromonas punctata</name>
    <dbReference type="NCBI Taxonomy" id="648"/>
    <lineage>
        <taxon>Bacteria</taxon>
        <taxon>Pseudomonadati</taxon>
        <taxon>Pseudomonadota</taxon>
        <taxon>Gammaproteobacteria</taxon>
        <taxon>Aeromonadales</taxon>
        <taxon>Aeromonadaceae</taxon>
        <taxon>Aeromonas</taxon>
    </lineage>
</organism>
<proteinExistence type="predicted"/>
<geneLocation type="plasmid" evidence="1">
    <name>p717068-IMP</name>
</geneLocation>
<dbReference type="RefSeq" id="WP_181715887.1">
    <property type="nucleotide sequence ID" value="NZ_CP066814.1"/>
</dbReference>
<keyword evidence="1" id="KW-0614">Plasmid</keyword>
<dbReference type="EMBL" id="MN629346">
    <property type="protein sequence ID" value="QJR99752.1"/>
    <property type="molecule type" value="Genomic_DNA"/>
</dbReference>
<evidence type="ECO:0000313" key="1">
    <source>
        <dbReference type="EMBL" id="QJR99752.1"/>
    </source>
</evidence>
<protein>
    <submittedName>
        <fullName evidence="1">Uncharacterized protein</fullName>
    </submittedName>
</protein>
<sequence length="83" mass="8490">MKITELPPGVIKAGSLYQFLVSRPAAKDEIVRIPGVYDLFGVVVTPASDAASTALIRGIGKSNALINAVGLASLPGCIAEPAK</sequence>
<accession>A0A6M4NQ67</accession>
<reference evidence="1" key="1">
    <citation type="submission" date="2019-10" db="EMBL/GenBank/DDBJ databases">
        <authorList>
            <person name="Zhou D."/>
            <person name="Cheng Q."/>
        </authorList>
    </citation>
    <scope>NUCLEOTIDE SEQUENCE</scope>
    <source>
        <strain evidence="1">1507-17068</strain>
        <plasmid evidence="1">p717068-IMP</plasmid>
    </source>
</reference>
<name>A0A6M4NQ67_AERCA</name>